<proteinExistence type="predicted"/>
<dbReference type="AlphaFoldDB" id="A0AAV3UJ99"/>
<organism evidence="5 6">
    <name type="scientific">Haladaptatus pallidirubidus</name>
    <dbReference type="NCBI Taxonomy" id="1008152"/>
    <lineage>
        <taxon>Archaea</taxon>
        <taxon>Methanobacteriati</taxon>
        <taxon>Methanobacteriota</taxon>
        <taxon>Stenosarchaea group</taxon>
        <taxon>Halobacteria</taxon>
        <taxon>Halobacteriales</taxon>
        <taxon>Haladaptataceae</taxon>
        <taxon>Haladaptatus</taxon>
    </lineage>
</organism>
<evidence type="ECO:0000259" key="4">
    <source>
        <dbReference type="Pfam" id="PF13649"/>
    </source>
</evidence>
<dbReference type="InterPro" id="IPR029063">
    <property type="entry name" value="SAM-dependent_MTases_sf"/>
</dbReference>
<dbReference type="Pfam" id="PF13649">
    <property type="entry name" value="Methyltransf_25"/>
    <property type="match status" value="1"/>
</dbReference>
<dbReference type="SUPFAM" id="SSF53335">
    <property type="entry name" value="S-adenosyl-L-methionine-dependent methyltransferases"/>
    <property type="match status" value="1"/>
</dbReference>
<name>A0AAV3UJ99_9EURY</name>
<dbReference type="Gene3D" id="3.40.50.150">
    <property type="entry name" value="Vaccinia Virus protein VP39"/>
    <property type="match status" value="1"/>
</dbReference>
<comment type="caution">
    <text evidence="5">The sequence shown here is derived from an EMBL/GenBank/DDBJ whole genome shotgun (WGS) entry which is preliminary data.</text>
</comment>
<dbReference type="PANTHER" id="PTHR43464">
    <property type="entry name" value="METHYLTRANSFERASE"/>
    <property type="match status" value="1"/>
</dbReference>
<dbReference type="RefSeq" id="WP_227778189.1">
    <property type="nucleotide sequence ID" value="NZ_BAABKX010000013.1"/>
</dbReference>
<sequence length="208" mass="23012">MSSPEDGFDEAYAETPPWDIGRPQSAVRSVFESRSFEGSVLDIGCGTGENALFLADRGFSVLGIDASPRAIEKARAKARTLDVTGEVCFQIQDALSLDDLDERFSVVLDCGLFHIFDDKNRRKYIASLDAVTAPDGHTIVLCFSDREPGDWGPRRISEQELRTAFTDGWTVETVESARFEINADQEGIDPSDDESVEAWLAVARRDNK</sequence>
<evidence type="ECO:0000313" key="6">
    <source>
        <dbReference type="Proteomes" id="UP001501729"/>
    </source>
</evidence>
<dbReference type="GeneID" id="68616929"/>
<keyword evidence="1 5" id="KW-0489">Methyltransferase</keyword>
<evidence type="ECO:0000256" key="3">
    <source>
        <dbReference type="ARBA" id="ARBA00022691"/>
    </source>
</evidence>
<dbReference type="EMBL" id="BAABKX010000013">
    <property type="protein sequence ID" value="GAA5053183.1"/>
    <property type="molecule type" value="Genomic_DNA"/>
</dbReference>
<dbReference type="PANTHER" id="PTHR43464:SF19">
    <property type="entry name" value="UBIQUINONE BIOSYNTHESIS O-METHYLTRANSFERASE, MITOCHONDRIAL"/>
    <property type="match status" value="1"/>
</dbReference>
<keyword evidence="2" id="KW-0808">Transferase</keyword>
<keyword evidence="3" id="KW-0949">S-adenosyl-L-methionine</keyword>
<accession>A0AAV3UJ99</accession>
<dbReference type="GO" id="GO:0008168">
    <property type="term" value="F:methyltransferase activity"/>
    <property type="evidence" value="ECO:0007669"/>
    <property type="project" value="UniProtKB-KW"/>
</dbReference>
<dbReference type="GO" id="GO:0032259">
    <property type="term" value="P:methylation"/>
    <property type="evidence" value="ECO:0007669"/>
    <property type="project" value="UniProtKB-KW"/>
</dbReference>
<gene>
    <name evidence="5" type="ORF">GCM10025751_30170</name>
</gene>
<dbReference type="Proteomes" id="UP001501729">
    <property type="component" value="Unassembled WGS sequence"/>
</dbReference>
<evidence type="ECO:0000256" key="2">
    <source>
        <dbReference type="ARBA" id="ARBA00022679"/>
    </source>
</evidence>
<dbReference type="CDD" id="cd02440">
    <property type="entry name" value="AdoMet_MTases"/>
    <property type="match status" value="1"/>
</dbReference>
<protein>
    <submittedName>
        <fullName evidence="5">Class I SAM-dependent methyltransferase</fullName>
    </submittedName>
</protein>
<dbReference type="InterPro" id="IPR041698">
    <property type="entry name" value="Methyltransf_25"/>
</dbReference>
<reference evidence="5 6" key="1">
    <citation type="journal article" date="2019" name="Int. J. Syst. Evol. Microbiol.">
        <title>The Global Catalogue of Microorganisms (GCM) 10K type strain sequencing project: providing services to taxonomists for standard genome sequencing and annotation.</title>
        <authorList>
            <consortium name="The Broad Institute Genomics Platform"/>
            <consortium name="The Broad Institute Genome Sequencing Center for Infectious Disease"/>
            <person name="Wu L."/>
            <person name="Ma J."/>
        </authorList>
    </citation>
    <scope>NUCLEOTIDE SEQUENCE [LARGE SCALE GENOMIC DNA]</scope>
    <source>
        <strain evidence="5 6">JCM 17504</strain>
    </source>
</reference>
<evidence type="ECO:0000313" key="5">
    <source>
        <dbReference type="EMBL" id="GAA5053183.1"/>
    </source>
</evidence>
<keyword evidence="6" id="KW-1185">Reference proteome</keyword>
<feature type="domain" description="Methyltransferase" evidence="4">
    <location>
        <begin position="40"/>
        <end position="136"/>
    </location>
</feature>
<evidence type="ECO:0000256" key="1">
    <source>
        <dbReference type="ARBA" id="ARBA00022603"/>
    </source>
</evidence>